<dbReference type="InterPro" id="IPR015943">
    <property type="entry name" value="WD40/YVTN_repeat-like_dom_sf"/>
</dbReference>
<gene>
    <name evidence="2" type="ORF">FF125_13755</name>
</gene>
<evidence type="ECO:0000256" key="1">
    <source>
        <dbReference type="SAM" id="SignalP"/>
    </source>
</evidence>
<keyword evidence="3" id="KW-1185">Reference proteome</keyword>
<dbReference type="KEGG" id="fbe:FF125_13755"/>
<dbReference type="InterPro" id="IPR031815">
    <property type="entry name" value="DUF5074"/>
</dbReference>
<accession>A0A5B7TSW8</accession>
<name>A0A5B7TSW8_9FLAO</name>
<dbReference type="RefSeq" id="WP_138950304.1">
    <property type="nucleotide sequence ID" value="NZ_CP040749.1"/>
</dbReference>
<dbReference type="OrthoDB" id="732895at2"/>
<protein>
    <recommendedName>
        <fullName evidence="4">Lipoprotein</fullName>
    </recommendedName>
</protein>
<keyword evidence="1" id="KW-0732">Signal</keyword>
<dbReference type="PROSITE" id="PS51257">
    <property type="entry name" value="PROKAR_LIPOPROTEIN"/>
    <property type="match status" value="1"/>
</dbReference>
<dbReference type="SUPFAM" id="SSF101898">
    <property type="entry name" value="NHL repeat"/>
    <property type="match status" value="1"/>
</dbReference>
<proteinExistence type="predicted"/>
<reference evidence="2 3" key="1">
    <citation type="submission" date="2019-05" db="EMBL/GenBank/DDBJ databases">
        <title>Algicella ahnfeltiae gen. nov., sp. nov., a novel marine bacterium of the family Flavobacteriaceae isolated from a red alga.</title>
        <authorList>
            <person name="Nedashkovskaya O.I."/>
            <person name="Kukhlevskiy A.D."/>
            <person name="Kim S.-G."/>
            <person name="Zhukova N.V."/>
            <person name="Mikhailov V.V."/>
        </authorList>
    </citation>
    <scope>NUCLEOTIDE SEQUENCE [LARGE SCALE GENOMIC DNA]</scope>
    <source>
        <strain evidence="2 3">10Alg115</strain>
    </source>
</reference>
<organism evidence="2 3">
    <name type="scientific">Aureibaculum algae</name>
    <dbReference type="NCBI Taxonomy" id="2584122"/>
    <lineage>
        <taxon>Bacteria</taxon>
        <taxon>Pseudomonadati</taxon>
        <taxon>Bacteroidota</taxon>
        <taxon>Flavobacteriia</taxon>
        <taxon>Flavobacteriales</taxon>
        <taxon>Flavobacteriaceae</taxon>
        <taxon>Aureibaculum</taxon>
    </lineage>
</organism>
<dbReference type="EMBL" id="CP040749">
    <property type="protein sequence ID" value="QCX39450.1"/>
    <property type="molecule type" value="Genomic_DNA"/>
</dbReference>
<dbReference type="Gene3D" id="2.130.10.10">
    <property type="entry name" value="YVTN repeat-like/Quinoprotein amine dehydrogenase"/>
    <property type="match status" value="1"/>
</dbReference>
<evidence type="ECO:0000313" key="2">
    <source>
        <dbReference type="EMBL" id="QCX39450.1"/>
    </source>
</evidence>
<evidence type="ECO:0000313" key="3">
    <source>
        <dbReference type="Proteomes" id="UP000306229"/>
    </source>
</evidence>
<dbReference type="Pfam" id="PF16819">
    <property type="entry name" value="DUF5074"/>
    <property type="match status" value="1"/>
</dbReference>
<dbReference type="Proteomes" id="UP000306229">
    <property type="component" value="Chromosome"/>
</dbReference>
<dbReference type="AlphaFoldDB" id="A0A5B7TSW8"/>
<feature type="chain" id="PRO_5022853255" description="Lipoprotein" evidence="1">
    <location>
        <begin position="24"/>
        <end position="356"/>
    </location>
</feature>
<sequence>MKKLSIFTAILFALTMFSCTEDSDDPLVIPTYDNTYILTFETGKTSLEHLDTAYVYTPDVYTSLNGDALSMHNFNDKLYLVNQSGPNFITQLNDETLQEDRVVATSEMDNPSNLLMYSEDNGLVVGSSGSGRRKKYLLAHVDMNTGISEAIDDISEDMLPSNSALLLDNNNVLIADGNELKAMDILSKEISVLHEFSETISGIVRDADDVIWIATEKRTEKASFVKLNADYSIAETVTVEDESVNLYKNSILIMSKNSYYAYWSESNSGKIYRFNTSTKTLEEFCTPLFDGVMLTTLVKEHPLTKKVYVLGLEDYFDTEKSVLSIYNEDNSLFKTIKEVGNSPIDIFFSDKAYIAQ</sequence>
<feature type="signal peptide" evidence="1">
    <location>
        <begin position="1"/>
        <end position="23"/>
    </location>
</feature>
<evidence type="ECO:0008006" key="4">
    <source>
        <dbReference type="Google" id="ProtNLM"/>
    </source>
</evidence>